<evidence type="ECO:0000313" key="1">
    <source>
        <dbReference type="EMBL" id="CAC5373718.1"/>
    </source>
</evidence>
<dbReference type="AlphaFoldDB" id="A0A6J8ATS1"/>
<dbReference type="Proteomes" id="UP000507470">
    <property type="component" value="Unassembled WGS sequence"/>
</dbReference>
<sequence>MICRVFASEGISLPANCYKWVDIQFPSAKVNDEPVYIESLYETVIEISGIVQPQSDKLSVLVANFNNEDIDLYPNTQLGTCESCSKRFSDTDARCARVAVNDHESSHSQLPEYLKDMWERSPKHLTTDKSEKVAALFVKFQNVSSKTSEDIGRTENVQHRIDTGNAIKQMPRRLPLGKREIERQEVHKMLER</sequence>
<evidence type="ECO:0000313" key="2">
    <source>
        <dbReference type="Proteomes" id="UP000507470"/>
    </source>
</evidence>
<accession>A0A6J8ATS1</accession>
<gene>
    <name evidence="1" type="ORF">MCOR_11372</name>
</gene>
<name>A0A6J8ATS1_MYTCO</name>
<dbReference type="EMBL" id="CACVKT020001948">
    <property type="protein sequence ID" value="CAC5373718.1"/>
    <property type="molecule type" value="Genomic_DNA"/>
</dbReference>
<keyword evidence="2" id="KW-1185">Reference proteome</keyword>
<proteinExistence type="predicted"/>
<reference evidence="1 2" key="1">
    <citation type="submission" date="2020-06" db="EMBL/GenBank/DDBJ databases">
        <authorList>
            <person name="Li R."/>
            <person name="Bekaert M."/>
        </authorList>
    </citation>
    <scope>NUCLEOTIDE SEQUENCE [LARGE SCALE GENOMIC DNA]</scope>
    <source>
        <strain evidence="2">wild</strain>
    </source>
</reference>
<protein>
    <submittedName>
        <fullName evidence="1">Uncharacterized protein</fullName>
    </submittedName>
</protein>
<organism evidence="1 2">
    <name type="scientific">Mytilus coruscus</name>
    <name type="common">Sea mussel</name>
    <dbReference type="NCBI Taxonomy" id="42192"/>
    <lineage>
        <taxon>Eukaryota</taxon>
        <taxon>Metazoa</taxon>
        <taxon>Spiralia</taxon>
        <taxon>Lophotrochozoa</taxon>
        <taxon>Mollusca</taxon>
        <taxon>Bivalvia</taxon>
        <taxon>Autobranchia</taxon>
        <taxon>Pteriomorphia</taxon>
        <taxon>Mytilida</taxon>
        <taxon>Mytiloidea</taxon>
        <taxon>Mytilidae</taxon>
        <taxon>Mytilinae</taxon>
        <taxon>Mytilus</taxon>
    </lineage>
</organism>
<dbReference type="OrthoDB" id="6783748at2759"/>